<dbReference type="InterPro" id="IPR041304">
    <property type="entry name" value="AbiTii"/>
</dbReference>
<dbReference type="Pfam" id="PF18864">
    <property type="entry name" value="AbiTii"/>
    <property type="match status" value="1"/>
</dbReference>
<comment type="caution">
    <text evidence="2">The sequence shown here is derived from an EMBL/GenBank/DDBJ whole genome shotgun (WGS) entry which is preliminary data.</text>
</comment>
<name>A0A6I3LU81_9FLAO</name>
<evidence type="ECO:0000313" key="3">
    <source>
        <dbReference type="Proteomes" id="UP000438760"/>
    </source>
</evidence>
<evidence type="ECO:0000259" key="1">
    <source>
        <dbReference type="Pfam" id="PF18864"/>
    </source>
</evidence>
<evidence type="ECO:0000313" key="2">
    <source>
        <dbReference type="EMBL" id="MTG99482.1"/>
    </source>
</evidence>
<dbReference type="OrthoDB" id="766804at2"/>
<reference evidence="2 3" key="1">
    <citation type="submission" date="2019-11" db="EMBL/GenBank/DDBJ databases">
        <title>Genome of Strain BIT-d1.</title>
        <authorList>
            <person name="Yang Y."/>
        </authorList>
    </citation>
    <scope>NUCLEOTIDE SEQUENCE [LARGE SCALE GENOMIC DNA]</scope>
    <source>
        <strain evidence="2 3">BIT-d1</strain>
    </source>
</reference>
<gene>
    <name evidence="2" type="ORF">GJV76_15395</name>
</gene>
<protein>
    <recommendedName>
        <fullName evidence="1">AbiTii domain-containing protein</fullName>
    </recommendedName>
</protein>
<dbReference type="Proteomes" id="UP000438760">
    <property type="component" value="Unassembled WGS sequence"/>
</dbReference>
<sequence length="306" mass="34313">MELVSQIINNLIDDTSSLQNALLKTKVLAKRIGNDSLLEWTNSELAGYKDETLLPDYRRNIWNELKGTMINGNYKYTDIAIPTVGLSKKFNSSLTRTNFTDSISSLENLIKEKGTLGSPLSAETTSLIEANWRNMGNPYLSLISCRKIISKASIVEIITNVRSKLLDFMLLIEKEFDTFTEIKELISKNKEITSIMNQTIINNSGNGNSINTGDNNDIIVNNNILKSNIKYLTKVLEENNVSSEDIKEIEDVILNDNHDYDNKTFGDKTKKWLTKMLGKSVDGSWNIAIGTAGNLLADLLNKFIGF</sequence>
<feature type="domain" description="AbiTii" evidence="1">
    <location>
        <begin position="2"/>
        <end position="197"/>
    </location>
</feature>
<keyword evidence="3" id="KW-1185">Reference proteome</keyword>
<dbReference type="RefSeq" id="WP_155093467.1">
    <property type="nucleotide sequence ID" value="NZ_WMJX01000099.1"/>
</dbReference>
<dbReference type="EMBL" id="WMJX01000099">
    <property type="protein sequence ID" value="MTG99482.1"/>
    <property type="molecule type" value="Genomic_DNA"/>
</dbReference>
<organism evidence="2 3">
    <name type="scientific">Myroides albus</name>
    <dbReference type="NCBI Taxonomy" id="2562892"/>
    <lineage>
        <taxon>Bacteria</taxon>
        <taxon>Pseudomonadati</taxon>
        <taxon>Bacteroidota</taxon>
        <taxon>Flavobacteriia</taxon>
        <taxon>Flavobacteriales</taxon>
        <taxon>Flavobacteriaceae</taxon>
        <taxon>Myroides</taxon>
    </lineage>
</organism>
<dbReference type="AlphaFoldDB" id="A0A6I3LU81"/>
<accession>A0A6I3LU81</accession>
<proteinExistence type="predicted"/>